<dbReference type="GO" id="GO:0071555">
    <property type="term" value="P:cell wall organization"/>
    <property type="evidence" value="ECO:0007669"/>
    <property type="project" value="UniProtKB-KW"/>
</dbReference>
<protein>
    <recommendedName>
        <fullName evidence="2">N-acetylmuramoyl-L-alanine amidase</fullName>
        <ecNumber evidence="2">3.5.1.28</ecNumber>
    </recommendedName>
</protein>
<dbReference type="AlphaFoldDB" id="A0A6J4TKN1"/>
<reference evidence="8" key="1">
    <citation type="submission" date="2020-02" db="EMBL/GenBank/DDBJ databases">
        <authorList>
            <person name="Meier V. D."/>
        </authorList>
    </citation>
    <scope>NUCLEOTIDE SEQUENCE</scope>
    <source>
        <strain evidence="8">AVDCRST_MAG85</strain>
    </source>
</reference>
<dbReference type="InterPro" id="IPR036505">
    <property type="entry name" value="Amidase/PGRP_sf"/>
</dbReference>
<gene>
    <name evidence="8" type="ORF">AVDCRST_MAG85-3137</name>
</gene>
<feature type="domain" description="Peptidase M14" evidence="7">
    <location>
        <begin position="1"/>
        <end position="250"/>
    </location>
</feature>
<dbReference type="PANTHER" id="PTHR30417">
    <property type="entry name" value="N-ACETYLMURAMOYL-L-ALANINE AMIDASE AMID"/>
    <property type="match status" value="1"/>
</dbReference>
<dbReference type="GO" id="GO:0004181">
    <property type="term" value="F:metallocarboxypeptidase activity"/>
    <property type="evidence" value="ECO:0007669"/>
    <property type="project" value="InterPro"/>
</dbReference>
<dbReference type="GO" id="GO:0009254">
    <property type="term" value="P:peptidoglycan turnover"/>
    <property type="evidence" value="ECO:0007669"/>
    <property type="project" value="TreeGrafter"/>
</dbReference>
<dbReference type="SUPFAM" id="SSF55846">
    <property type="entry name" value="N-acetylmuramoyl-L-alanine amidase-like"/>
    <property type="match status" value="1"/>
</dbReference>
<dbReference type="InterPro" id="IPR051206">
    <property type="entry name" value="NAMLAA_amidase_2"/>
</dbReference>
<evidence type="ECO:0000256" key="4">
    <source>
        <dbReference type="ARBA" id="ARBA00023316"/>
    </source>
</evidence>
<dbReference type="GO" id="GO:0008270">
    <property type="term" value="F:zinc ion binding"/>
    <property type="evidence" value="ECO:0007669"/>
    <property type="project" value="InterPro"/>
</dbReference>
<evidence type="ECO:0000256" key="3">
    <source>
        <dbReference type="ARBA" id="ARBA00022801"/>
    </source>
</evidence>
<dbReference type="Gene3D" id="3.40.630.10">
    <property type="entry name" value="Zn peptidases"/>
    <property type="match status" value="1"/>
</dbReference>
<comment type="similarity">
    <text evidence="5">Belongs to the peptidase M14 family.</text>
</comment>
<name>A0A6J4TKN1_9ACTN</name>
<dbReference type="InterPro" id="IPR002502">
    <property type="entry name" value="Amidase_domain"/>
</dbReference>
<dbReference type="InterPro" id="IPR000834">
    <property type="entry name" value="Peptidase_M14"/>
</dbReference>
<evidence type="ECO:0000256" key="2">
    <source>
        <dbReference type="ARBA" id="ARBA00011901"/>
    </source>
</evidence>
<dbReference type="EMBL" id="CADCVT010000347">
    <property type="protein sequence ID" value="CAA9524863.1"/>
    <property type="molecule type" value="Genomic_DNA"/>
</dbReference>
<keyword evidence="3" id="KW-0378">Hydrolase</keyword>
<feature type="compositionally biased region" description="Basic residues" evidence="6">
    <location>
        <begin position="89"/>
        <end position="103"/>
    </location>
</feature>
<sequence length="410" mass="45664">MIDLPPPSVSVQDRPIAVQRRGSEDAARRVLVVGSVHGDEPGGKAVTRALMQRAAPSGTAIYVVHDLNPDGTRRGTRVNARGVDLNRNFPHRWRTGPRGRFHPGPRAASEPETRYAMRLTREIDPHVTVWLHQPYGIVVPGAGSSMRLVRRYARVARLPVRRLPRYRGTAVGWQNTTQDANGAFVVELREGRPSTTVVRRHVAAVHAVARGETATARAARTAAPKPTIKWNPIPFGVERKRQMKRYAKRHYGLNTHLLRAPKVIGQHFTASSSFASAFNTFVSNAPNVGEKPGVCAHFLIDRDGTIHQLVSLRFMCRHIIGLNHTAIGIEHVGTSDAGVMGNRRQLDASLRLTRWLRSRYGVKLADVLGHAESLGSEHYREDVPSFRGQTHSDFQPATMRRYRRLLTRSG</sequence>
<dbReference type="SMART" id="SM00631">
    <property type="entry name" value="Zn_pept"/>
    <property type="match status" value="1"/>
</dbReference>
<dbReference type="Pfam" id="PF01510">
    <property type="entry name" value="Amidase_2"/>
    <property type="match status" value="1"/>
</dbReference>
<dbReference type="SUPFAM" id="SSF53187">
    <property type="entry name" value="Zn-dependent exopeptidases"/>
    <property type="match status" value="1"/>
</dbReference>
<dbReference type="Pfam" id="PF00246">
    <property type="entry name" value="Peptidase_M14"/>
    <property type="match status" value="1"/>
</dbReference>
<dbReference type="Gene3D" id="3.40.80.10">
    <property type="entry name" value="Peptidoglycan recognition protein-like"/>
    <property type="match status" value="1"/>
</dbReference>
<evidence type="ECO:0000259" key="7">
    <source>
        <dbReference type="PROSITE" id="PS52035"/>
    </source>
</evidence>
<dbReference type="PROSITE" id="PS52035">
    <property type="entry name" value="PEPTIDASE_M14"/>
    <property type="match status" value="1"/>
</dbReference>
<evidence type="ECO:0000256" key="1">
    <source>
        <dbReference type="ARBA" id="ARBA00001561"/>
    </source>
</evidence>
<dbReference type="GO" id="GO:0008745">
    <property type="term" value="F:N-acetylmuramoyl-L-alanine amidase activity"/>
    <property type="evidence" value="ECO:0007669"/>
    <property type="project" value="UniProtKB-EC"/>
</dbReference>
<accession>A0A6J4TKN1</accession>
<dbReference type="PANTHER" id="PTHR30417:SF1">
    <property type="entry name" value="N-ACETYLMURAMOYL-L-ALANINE AMIDASE AMID"/>
    <property type="match status" value="1"/>
</dbReference>
<dbReference type="CDD" id="cd06583">
    <property type="entry name" value="PGRP"/>
    <property type="match status" value="1"/>
</dbReference>
<comment type="catalytic activity">
    <reaction evidence="1">
        <text>Hydrolyzes the link between N-acetylmuramoyl residues and L-amino acid residues in certain cell-wall glycopeptides.</text>
        <dbReference type="EC" id="3.5.1.28"/>
    </reaction>
</comment>
<dbReference type="GO" id="GO:0009253">
    <property type="term" value="P:peptidoglycan catabolic process"/>
    <property type="evidence" value="ECO:0007669"/>
    <property type="project" value="InterPro"/>
</dbReference>
<dbReference type="GO" id="GO:0006508">
    <property type="term" value="P:proteolysis"/>
    <property type="evidence" value="ECO:0007669"/>
    <property type="project" value="InterPro"/>
</dbReference>
<organism evidence="8">
    <name type="scientific">uncultured Solirubrobacteraceae bacterium</name>
    <dbReference type="NCBI Taxonomy" id="1162706"/>
    <lineage>
        <taxon>Bacteria</taxon>
        <taxon>Bacillati</taxon>
        <taxon>Actinomycetota</taxon>
        <taxon>Thermoleophilia</taxon>
        <taxon>Solirubrobacterales</taxon>
        <taxon>Solirubrobacteraceae</taxon>
        <taxon>environmental samples</taxon>
    </lineage>
</organism>
<proteinExistence type="inferred from homology"/>
<comment type="caution">
    <text evidence="5">Lacks conserved residue(s) required for the propagation of feature annotation.</text>
</comment>
<evidence type="ECO:0000256" key="6">
    <source>
        <dbReference type="SAM" id="MobiDB-lite"/>
    </source>
</evidence>
<evidence type="ECO:0000313" key="8">
    <source>
        <dbReference type="EMBL" id="CAA9524863.1"/>
    </source>
</evidence>
<dbReference type="EC" id="3.5.1.28" evidence="2"/>
<evidence type="ECO:0000256" key="5">
    <source>
        <dbReference type="PROSITE-ProRule" id="PRU01379"/>
    </source>
</evidence>
<keyword evidence="4" id="KW-0961">Cell wall biogenesis/degradation</keyword>
<feature type="region of interest" description="Disordered" evidence="6">
    <location>
        <begin position="89"/>
        <end position="111"/>
    </location>
</feature>
<dbReference type="SMART" id="SM00644">
    <property type="entry name" value="Ami_2"/>
    <property type="match status" value="1"/>
</dbReference>